<reference evidence="4" key="1">
    <citation type="journal article" date="2017" name="Genome Biol.">
        <title>Comparative genomics reveals high biological diversity and specific adaptations in the industrially and medically important fungal genus Aspergillus.</title>
        <authorList>
            <person name="de Vries R.P."/>
            <person name="Riley R."/>
            <person name="Wiebenga A."/>
            <person name="Aguilar-Osorio G."/>
            <person name="Amillis S."/>
            <person name="Uchima C.A."/>
            <person name="Anderluh G."/>
            <person name="Asadollahi M."/>
            <person name="Askin M."/>
            <person name="Barry K."/>
            <person name="Battaglia E."/>
            <person name="Bayram O."/>
            <person name="Benocci T."/>
            <person name="Braus-Stromeyer S.A."/>
            <person name="Caldana C."/>
            <person name="Canovas D."/>
            <person name="Cerqueira G.C."/>
            <person name="Chen F."/>
            <person name="Chen W."/>
            <person name="Choi C."/>
            <person name="Clum A."/>
            <person name="Dos Santos R.A."/>
            <person name="Damasio A.R."/>
            <person name="Diallinas G."/>
            <person name="Emri T."/>
            <person name="Fekete E."/>
            <person name="Flipphi M."/>
            <person name="Freyberg S."/>
            <person name="Gallo A."/>
            <person name="Gournas C."/>
            <person name="Habgood R."/>
            <person name="Hainaut M."/>
            <person name="Harispe M.L."/>
            <person name="Henrissat B."/>
            <person name="Hilden K.S."/>
            <person name="Hope R."/>
            <person name="Hossain A."/>
            <person name="Karabika E."/>
            <person name="Karaffa L."/>
            <person name="Karanyi Z."/>
            <person name="Krasevec N."/>
            <person name="Kuo A."/>
            <person name="Kusch H."/>
            <person name="LaButti K."/>
            <person name="Lagendijk E.L."/>
            <person name="Lapidus A."/>
            <person name="Levasseur A."/>
            <person name="Lindquist E."/>
            <person name="Lipzen A."/>
            <person name="Logrieco A.F."/>
            <person name="MacCabe A."/>
            <person name="Maekelae M.R."/>
            <person name="Malavazi I."/>
            <person name="Melin P."/>
            <person name="Meyer V."/>
            <person name="Mielnichuk N."/>
            <person name="Miskei M."/>
            <person name="Molnar A.P."/>
            <person name="Mule G."/>
            <person name="Ngan C.Y."/>
            <person name="Orejas M."/>
            <person name="Orosz E."/>
            <person name="Ouedraogo J.P."/>
            <person name="Overkamp K.M."/>
            <person name="Park H.-S."/>
            <person name="Perrone G."/>
            <person name="Piumi F."/>
            <person name="Punt P.J."/>
            <person name="Ram A.F."/>
            <person name="Ramon A."/>
            <person name="Rauscher S."/>
            <person name="Record E."/>
            <person name="Riano-Pachon D.M."/>
            <person name="Robert V."/>
            <person name="Roehrig J."/>
            <person name="Ruller R."/>
            <person name="Salamov A."/>
            <person name="Salih N.S."/>
            <person name="Samson R.A."/>
            <person name="Sandor E."/>
            <person name="Sanguinetti M."/>
            <person name="Schuetze T."/>
            <person name="Sepcic K."/>
            <person name="Shelest E."/>
            <person name="Sherlock G."/>
            <person name="Sophianopoulou V."/>
            <person name="Squina F.M."/>
            <person name="Sun H."/>
            <person name="Susca A."/>
            <person name="Todd R.B."/>
            <person name="Tsang A."/>
            <person name="Unkles S.E."/>
            <person name="van de Wiele N."/>
            <person name="van Rossen-Uffink D."/>
            <person name="Oliveira J.V."/>
            <person name="Vesth T.C."/>
            <person name="Visser J."/>
            <person name="Yu J.-H."/>
            <person name="Zhou M."/>
            <person name="Andersen M.R."/>
            <person name="Archer D.B."/>
            <person name="Baker S.E."/>
            <person name="Benoit I."/>
            <person name="Brakhage A.A."/>
            <person name="Braus G.H."/>
            <person name="Fischer R."/>
            <person name="Frisvad J.C."/>
            <person name="Goldman G.H."/>
            <person name="Houbraken J."/>
            <person name="Oakley B."/>
            <person name="Pocsi I."/>
            <person name="Scazzocchio C."/>
            <person name="Seiboth B."/>
            <person name="vanKuyk P.A."/>
            <person name="Wortman J."/>
            <person name="Dyer P.S."/>
            <person name="Grigoriev I.V."/>
        </authorList>
    </citation>
    <scope>NUCLEOTIDE SEQUENCE [LARGE SCALE GENOMIC DNA]</scope>
    <source>
        <strain evidence="4">CBS 506.65</strain>
    </source>
</reference>
<dbReference type="OrthoDB" id="674604at2759"/>
<evidence type="ECO:0000256" key="1">
    <source>
        <dbReference type="ARBA" id="ARBA00022737"/>
    </source>
</evidence>
<dbReference type="STRING" id="1073090.A0A1L9SND2"/>
<accession>A0A1L9SND2</accession>
<evidence type="ECO:0000313" key="3">
    <source>
        <dbReference type="EMBL" id="OJJ48735.1"/>
    </source>
</evidence>
<dbReference type="VEuPathDB" id="FungiDB:ASPZODRAFT_61828"/>
<dbReference type="PANTHER" id="PTHR10039">
    <property type="entry name" value="AMELOGENIN"/>
    <property type="match status" value="1"/>
</dbReference>
<feature type="non-terminal residue" evidence="3">
    <location>
        <position position="1"/>
    </location>
</feature>
<dbReference type="AlphaFoldDB" id="A0A1L9SND2"/>
<protein>
    <recommendedName>
        <fullName evidence="2">Nephrocystin 3-like N-terminal domain-containing protein</fullName>
    </recommendedName>
</protein>
<dbReference type="RefSeq" id="XP_022583245.1">
    <property type="nucleotide sequence ID" value="XM_022729016.1"/>
</dbReference>
<sequence>LESLPYVPEAIFNNIERKQDLCLEGTREALLQEIYEWADSDQEQPLLWLSGWAGTGKSTIGVTVARKYEEKGRLGASFLFSKGKGNSESAMKFVATVAYQLAQKSSLIKDSICKTLEKDRDIVNKSLSDQWHQLILKPMSDLPDDEGKAPYILVIDALDECEESRIRDIQTILFENQSNHLRVLVTSRPNLDPSFQPASGPGCQSHSIVLHNIATDIVERDILKFLEHHLAKLRPDWPGTERINRLVQMASGLFIWAATASRYVTSGGGALAERRLRKVLDNDICPNSPEGSLDDIYITVLRDSIPANWSDEERRVCCYSLRQYLGSIVVLFEQMSPHSLYKIMEVNPDKKAEIEVHELLRNIRAILDVPEGKDEKRTVFRLHHPSLRGFLLDANRCTDMEFHVDKKQAHRTLLDGCLQLLSQTLKRDICGLEASGIFDRTPDQLRIEHLLPPEVQYACLYWVKHLQQSGYVVQENDTIYQFINEHLLHWLEALNWMGKGHDALEALRCLDSLTIQNKRSGVSILIKSLIRFTQRNLDILTEAPLQLYSRTLPFAPRRSPVCKKDKRDALHSVRSLPKFYGGWARFIRRKKRN</sequence>
<dbReference type="InterPro" id="IPR027417">
    <property type="entry name" value="P-loop_NTPase"/>
</dbReference>
<dbReference type="Proteomes" id="UP000184188">
    <property type="component" value="Unassembled WGS sequence"/>
</dbReference>
<dbReference type="EMBL" id="KV878339">
    <property type="protein sequence ID" value="OJJ48735.1"/>
    <property type="molecule type" value="Genomic_DNA"/>
</dbReference>
<gene>
    <name evidence="3" type="ORF">ASPZODRAFT_61828</name>
</gene>
<evidence type="ECO:0000313" key="4">
    <source>
        <dbReference type="Proteomes" id="UP000184188"/>
    </source>
</evidence>
<feature type="domain" description="Nephrocystin 3-like N-terminal" evidence="2">
    <location>
        <begin position="25"/>
        <end position="188"/>
    </location>
</feature>
<dbReference type="InterPro" id="IPR056884">
    <property type="entry name" value="NPHP3-like_N"/>
</dbReference>
<dbReference type="PANTHER" id="PTHR10039:SF17">
    <property type="entry name" value="FUNGAL STAND N-TERMINAL GOODBYE DOMAIN-CONTAINING PROTEIN-RELATED"/>
    <property type="match status" value="1"/>
</dbReference>
<dbReference type="SUPFAM" id="SSF52540">
    <property type="entry name" value="P-loop containing nucleoside triphosphate hydrolases"/>
    <property type="match status" value="1"/>
</dbReference>
<dbReference type="Gene3D" id="3.40.50.300">
    <property type="entry name" value="P-loop containing nucleotide triphosphate hydrolases"/>
    <property type="match status" value="1"/>
</dbReference>
<proteinExistence type="predicted"/>
<keyword evidence="4" id="KW-1185">Reference proteome</keyword>
<dbReference type="GeneID" id="34615480"/>
<keyword evidence="1" id="KW-0677">Repeat</keyword>
<name>A0A1L9SND2_9EURO</name>
<evidence type="ECO:0000259" key="2">
    <source>
        <dbReference type="Pfam" id="PF24883"/>
    </source>
</evidence>
<organism evidence="3 4">
    <name type="scientific">Penicilliopsis zonata CBS 506.65</name>
    <dbReference type="NCBI Taxonomy" id="1073090"/>
    <lineage>
        <taxon>Eukaryota</taxon>
        <taxon>Fungi</taxon>
        <taxon>Dikarya</taxon>
        <taxon>Ascomycota</taxon>
        <taxon>Pezizomycotina</taxon>
        <taxon>Eurotiomycetes</taxon>
        <taxon>Eurotiomycetidae</taxon>
        <taxon>Eurotiales</taxon>
        <taxon>Aspergillaceae</taxon>
        <taxon>Penicilliopsis</taxon>
    </lineage>
</organism>
<dbReference type="Pfam" id="PF24883">
    <property type="entry name" value="NPHP3_N"/>
    <property type="match status" value="1"/>
</dbReference>